<protein>
    <submittedName>
        <fullName evidence="2">Uncharacterized protein</fullName>
    </submittedName>
</protein>
<evidence type="ECO:0000313" key="3">
    <source>
        <dbReference type="Proteomes" id="UP000008311"/>
    </source>
</evidence>
<dbReference type="EMBL" id="EQ973839">
    <property type="protein sequence ID" value="EEF42805.1"/>
    <property type="molecule type" value="Genomic_DNA"/>
</dbReference>
<keyword evidence="3" id="KW-1185">Reference proteome</keyword>
<reference evidence="3" key="1">
    <citation type="journal article" date="2010" name="Nat. Biotechnol.">
        <title>Draft genome sequence of the oilseed species Ricinus communis.</title>
        <authorList>
            <person name="Chan A.P."/>
            <person name="Crabtree J."/>
            <person name="Zhao Q."/>
            <person name="Lorenzi H."/>
            <person name="Orvis J."/>
            <person name="Puiu D."/>
            <person name="Melake-Berhan A."/>
            <person name="Jones K.M."/>
            <person name="Redman J."/>
            <person name="Chen G."/>
            <person name="Cahoon E.B."/>
            <person name="Gedil M."/>
            <person name="Stanke M."/>
            <person name="Haas B.J."/>
            <person name="Wortman J.R."/>
            <person name="Fraser-Liggett C.M."/>
            <person name="Ravel J."/>
            <person name="Rabinowicz P.D."/>
        </authorList>
    </citation>
    <scope>NUCLEOTIDE SEQUENCE [LARGE SCALE GENOMIC DNA]</scope>
    <source>
        <strain evidence="3">cv. Hale</strain>
    </source>
</reference>
<feature type="region of interest" description="Disordered" evidence="1">
    <location>
        <begin position="30"/>
        <end position="68"/>
    </location>
</feature>
<organism evidence="2 3">
    <name type="scientific">Ricinus communis</name>
    <name type="common">Castor bean</name>
    <dbReference type="NCBI Taxonomy" id="3988"/>
    <lineage>
        <taxon>Eukaryota</taxon>
        <taxon>Viridiplantae</taxon>
        <taxon>Streptophyta</taxon>
        <taxon>Embryophyta</taxon>
        <taxon>Tracheophyta</taxon>
        <taxon>Spermatophyta</taxon>
        <taxon>Magnoliopsida</taxon>
        <taxon>eudicotyledons</taxon>
        <taxon>Gunneridae</taxon>
        <taxon>Pentapetalae</taxon>
        <taxon>rosids</taxon>
        <taxon>fabids</taxon>
        <taxon>Malpighiales</taxon>
        <taxon>Euphorbiaceae</taxon>
        <taxon>Acalyphoideae</taxon>
        <taxon>Acalypheae</taxon>
        <taxon>Ricinus</taxon>
    </lineage>
</organism>
<dbReference type="AlphaFoldDB" id="B9S0S5"/>
<evidence type="ECO:0000256" key="1">
    <source>
        <dbReference type="SAM" id="MobiDB-lite"/>
    </source>
</evidence>
<sequence length="68" mass="7654">MRGTKAPTSKEDARQQMRDCMLAARSRARHMVADHTKHEPAARRVHNCDEGINSTSTHAASSRRSRQP</sequence>
<feature type="compositionally biased region" description="Basic and acidic residues" evidence="1">
    <location>
        <begin position="31"/>
        <end position="49"/>
    </location>
</feature>
<accession>B9S0S5</accession>
<dbReference type="InParanoid" id="B9S0S5"/>
<gene>
    <name evidence="2" type="ORF">RCOM_1223130</name>
</gene>
<name>B9S0S5_RICCO</name>
<evidence type="ECO:0000313" key="2">
    <source>
        <dbReference type="EMBL" id="EEF42805.1"/>
    </source>
</evidence>
<proteinExistence type="predicted"/>
<dbReference type="Proteomes" id="UP000008311">
    <property type="component" value="Unassembled WGS sequence"/>
</dbReference>